<proteinExistence type="predicted"/>
<dbReference type="InParanoid" id="A0A5C3NV78"/>
<organism evidence="2 3">
    <name type="scientific">Polyporus arcularius HHB13444</name>
    <dbReference type="NCBI Taxonomy" id="1314778"/>
    <lineage>
        <taxon>Eukaryota</taxon>
        <taxon>Fungi</taxon>
        <taxon>Dikarya</taxon>
        <taxon>Basidiomycota</taxon>
        <taxon>Agaricomycotina</taxon>
        <taxon>Agaricomycetes</taxon>
        <taxon>Polyporales</taxon>
        <taxon>Polyporaceae</taxon>
        <taxon>Polyporus</taxon>
    </lineage>
</organism>
<gene>
    <name evidence="2" type="ORF">K466DRAFT_569761</name>
</gene>
<keyword evidence="3" id="KW-1185">Reference proteome</keyword>
<evidence type="ECO:0000256" key="1">
    <source>
        <dbReference type="SAM" id="SignalP"/>
    </source>
</evidence>
<dbReference type="Proteomes" id="UP000308197">
    <property type="component" value="Unassembled WGS sequence"/>
</dbReference>
<accession>A0A5C3NV78</accession>
<name>A0A5C3NV78_9APHY</name>
<dbReference type="AlphaFoldDB" id="A0A5C3NV78"/>
<feature type="signal peptide" evidence="1">
    <location>
        <begin position="1"/>
        <end position="28"/>
    </location>
</feature>
<evidence type="ECO:0000313" key="2">
    <source>
        <dbReference type="EMBL" id="TFK80248.1"/>
    </source>
</evidence>
<reference evidence="2 3" key="1">
    <citation type="journal article" date="2019" name="Nat. Ecol. Evol.">
        <title>Megaphylogeny resolves global patterns of mushroom evolution.</title>
        <authorList>
            <person name="Varga T."/>
            <person name="Krizsan K."/>
            <person name="Foldi C."/>
            <person name="Dima B."/>
            <person name="Sanchez-Garcia M."/>
            <person name="Sanchez-Ramirez S."/>
            <person name="Szollosi G.J."/>
            <person name="Szarkandi J.G."/>
            <person name="Papp V."/>
            <person name="Albert L."/>
            <person name="Andreopoulos W."/>
            <person name="Angelini C."/>
            <person name="Antonin V."/>
            <person name="Barry K.W."/>
            <person name="Bougher N.L."/>
            <person name="Buchanan P."/>
            <person name="Buyck B."/>
            <person name="Bense V."/>
            <person name="Catcheside P."/>
            <person name="Chovatia M."/>
            <person name="Cooper J."/>
            <person name="Damon W."/>
            <person name="Desjardin D."/>
            <person name="Finy P."/>
            <person name="Geml J."/>
            <person name="Haridas S."/>
            <person name="Hughes K."/>
            <person name="Justo A."/>
            <person name="Karasinski D."/>
            <person name="Kautmanova I."/>
            <person name="Kiss B."/>
            <person name="Kocsube S."/>
            <person name="Kotiranta H."/>
            <person name="LaButti K.M."/>
            <person name="Lechner B.E."/>
            <person name="Liimatainen K."/>
            <person name="Lipzen A."/>
            <person name="Lukacs Z."/>
            <person name="Mihaltcheva S."/>
            <person name="Morgado L.N."/>
            <person name="Niskanen T."/>
            <person name="Noordeloos M.E."/>
            <person name="Ohm R.A."/>
            <person name="Ortiz-Santana B."/>
            <person name="Ovrebo C."/>
            <person name="Racz N."/>
            <person name="Riley R."/>
            <person name="Savchenko A."/>
            <person name="Shiryaev A."/>
            <person name="Soop K."/>
            <person name="Spirin V."/>
            <person name="Szebenyi C."/>
            <person name="Tomsovsky M."/>
            <person name="Tulloss R.E."/>
            <person name="Uehling J."/>
            <person name="Grigoriev I.V."/>
            <person name="Vagvolgyi C."/>
            <person name="Papp T."/>
            <person name="Martin F.M."/>
            <person name="Miettinen O."/>
            <person name="Hibbett D.S."/>
            <person name="Nagy L.G."/>
        </authorList>
    </citation>
    <scope>NUCLEOTIDE SEQUENCE [LARGE SCALE GENOMIC DNA]</scope>
    <source>
        <strain evidence="2 3">HHB13444</strain>
    </source>
</reference>
<sequence>MAPHKSSASTAVVLWMPLISGQLVLSHATDTDSAYRTKEFCPVRPSPEERGSPLHVRVVGEMIYQRFTDTKVDVAITQEVVMTEHDRIEELLQLIDLVEHISRICQY</sequence>
<dbReference type="EMBL" id="ML211815">
    <property type="protein sequence ID" value="TFK80248.1"/>
    <property type="molecule type" value="Genomic_DNA"/>
</dbReference>
<feature type="chain" id="PRO_5022684014" evidence="1">
    <location>
        <begin position="29"/>
        <end position="107"/>
    </location>
</feature>
<protein>
    <submittedName>
        <fullName evidence="2">Uncharacterized protein</fullName>
    </submittedName>
</protein>
<keyword evidence="1" id="KW-0732">Signal</keyword>
<evidence type="ECO:0000313" key="3">
    <source>
        <dbReference type="Proteomes" id="UP000308197"/>
    </source>
</evidence>